<dbReference type="RefSeq" id="WP_006806684.1">
    <property type="nucleotide sequence ID" value="NZ_ADAD01000051.1"/>
</dbReference>
<comment type="caution">
    <text evidence="13">The sequence shown here is derived from an EMBL/GenBank/DDBJ whole genome shotgun (WGS) entry which is preliminary data.</text>
</comment>
<evidence type="ECO:0000256" key="8">
    <source>
        <dbReference type="ARBA" id="ARBA00023027"/>
    </source>
</evidence>
<organism evidence="13 14">
    <name type="scientific">Pseudoleptotrichia goodfellowii F0264</name>
    <dbReference type="NCBI Taxonomy" id="596323"/>
    <lineage>
        <taxon>Bacteria</taxon>
        <taxon>Fusobacteriati</taxon>
        <taxon>Fusobacteriota</taxon>
        <taxon>Fusobacteriia</taxon>
        <taxon>Fusobacteriales</taxon>
        <taxon>Leptotrichiaceae</taxon>
        <taxon>Pseudoleptotrichia</taxon>
    </lineage>
</organism>
<comment type="pathway">
    <text evidence="10">Amino-acid biosynthesis; L-methionine biosynthesis via de novo pathway.</text>
</comment>
<dbReference type="InterPro" id="IPR004620">
    <property type="entry name" value="MTHF_reductase_bac"/>
</dbReference>
<evidence type="ECO:0000256" key="3">
    <source>
        <dbReference type="ARBA" id="ARBA00006743"/>
    </source>
</evidence>
<reference evidence="13 14" key="1">
    <citation type="submission" date="2009-10" db="EMBL/GenBank/DDBJ databases">
        <authorList>
            <person name="Harkins D.M."/>
            <person name="Madupu R."/>
            <person name="Durkin A.S."/>
            <person name="Torralba M."/>
            <person name="Methe B."/>
            <person name="Sutton G.G."/>
            <person name="Strausberg R.L."/>
            <person name="Nelson K.E."/>
        </authorList>
    </citation>
    <scope>NUCLEOTIDE SEQUENCE [LARGE SCALE GENOMIC DNA]</scope>
    <source>
        <strain evidence="13 14">F0264</strain>
    </source>
</reference>
<evidence type="ECO:0000256" key="7">
    <source>
        <dbReference type="ARBA" id="ARBA00023002"/>
    </source>
</evidence>
<dbReference type="SUPFAM" id="SSF51730">
    <property type="entry name" value="FAD-linked oxidoreductase"/>
    <property type="match status" value="1"/>
</dbReference>
<sequence length="288" mass="32688">MKIKNLYENKNPVFSFEIFPPNKNFLEEKLKTVTKELASYKPDFISVTYGAGGTTKSGTVEIASYIKNELKIETLAHLTCIGSKKQEIANFLKELKNNNIKNILALRGDIPQGENESIYNRGDYKYASDLIKDIKENEDLSIGAAFYPETHYENNDLIDLFHLKEKVDLGADFLISQVFFENETFLRFREQAEKLSINVPLVAGIIPVTNATQIKRITALCNCKIPLKLEKILDKYGSNPDSMKKAGIAYATEQIIELLSNDIRGIHLYTMNKTDTTKEILDNVSFVR</sequence>
<dbReference type="InterPro" id="IPR003171">
    <property type="entry name" value="Mehydrof_redctse-like"/>
</dbReference>
<comment type="catalytic activity">
    <reaction evidence="11">
        <text>(6S)-5-methyl-5,6,7,8-tetrahydrofolate + NAD(+) = (6R)-5,10-methylene-5,6,7,8-tetrahydrofolate + NADH + H(+)</text>
        <dbReference type="Rhea" id="RHEA:19821"/>
        <dbReference type="ChEBI" id="CHEBI:15378"/>
        <dbReference type="ChEBI" id="CHEBI:15636"/>
        <dbReference type="ChEBI" id="CHEBI:18608"/>
        <dbReference type="ChEBI" id="CHEBI:57540"/>
        <dbReference type="ChEBI" id="CHEBI:57945"/>
        <dbReference type="EC" id="1.5.1.54"/>
    </reaction>
    <physiologicalReaction direction="right-to-left" evidence="11">
        <dbReference type="Rhea" id="RHEA:19823"/>
    </physiologicalReaction>
</comment>
<comment type="cofactor">
    <cofactor evidence="1 12">
        <name>FAD</name>
        <dbReference type="ChEBI" id="CHEBI:57692"/>
    </cofactor>
</comment>
<keyword evidence="9" id="KW-0486">Methionine biosynthesis</keyword>
<dbReference type="Proteomes" id="UP000004226">
    <property type="component" value="Unassembled WGS sequence"/>
</dbReference>
<gene>
    <name evidence="13" type="primary">metF</name>
    <name evidence="13" type="ORF">HMPREF0554_0923</name>
</gene>
<keyword evidence="5 12" id="KW-0285">Flavoprotein</keyword>
<evidence type="ECO:0000256" key="9">
    <source>
        <dbReference type="ARBA" id="ARBA00023167"/>
    </source>
</evidence>
<evidence type="ECO:0000256" key="5">
    <source>
        <dbReference type="ARBA" id="ARBA00022630"/>
    </source>
</evidence>
<evidence type="ECO:0000256" key="4">
    <source>
        <dbReference type="ARBA" id="ARBA00022605"/>
    </source>
</evidence>
<evidence type="ECO:0000256" key="12">
    <source>
        <dbReference type="RuleBase" id="RU003862"/>
    </source>
</evidence>
<keyword evidence="14" id="KW-1185">Reference proteome</keyword>
<evidence type="ECO:0000313" key="13">
    <source>
        <dbReference type="EMBL" id="EEY35678.1"/>
    </source>
</evidence>
<accession>D0GJP4</accession>
<evidence type="ECO:0000256" key="10">
    <source>
        <dbReference type="ARBA" id="ARBA00034478"/>
    </source>
</evidence>
<dbReference type="GO" id="GO:0071949">
    <property type="term" value="F:FAD binding"/>
    <property type="evidence" value="ECO:0007669"/>
    <property type="project" value="TreeGrafter"/>
</dbReference>
<keyword evidence="8" id="KW-0520">NAD</keyword>
<dbReference type="PANTHER" id="PTHR45754">
    <property type="entry name" value="METHYLENETETRAHYDROFOLATE REDUCTASE"/>
    <property type="match status" value="1"/>
</dbReference>
<keyword evidence="7 12" id="KW-0560">Oxidoreductase</keyword>
<dbReference type="GO" id="GO:0106312">
    <property type="term" value="F:methylenetetrahydrofolate reductase (NADH) activity"/>
    <property type="evidence" value="ECO:0007669"/>
    <property type="project" value="UniProtKB-EC"/>
</dbReference>
<dbReference type="CDD" id="cd00537">
    <property type="entry name" value="MTHFR"/>
    <property type="match status" value="1"/>
</dbReference>
<evidence type="ECO:0000256" key="1">
    <source>
        <dbReference type="ARBA" id="ARBA00001974"/>
    </source>
</evidence>
<keyword evidence="6 12" id="KW-0274">FAD</keyword>
<dbReference type="GO" id="GO:0005829">
    <property type="term" value="C:cytosol"/>
    <property type="evidence" value="ECO:0007669"/>
    <property type="project" value="InterPro"/>
</dbReference>
<dbReference type="GO" id="GO:0009086">
    <property type="term" value="P:methionine biosynthetic process"/>
    <property type="evidence" value="ECO:0007669"/>
    <property type="project" value="UniProtKB-KW"/>
</dbReference>
<comment type="similarity">
    <text evidence="3 12">Belongs to the methylenetetrahydrofolate reductase family.</text>
</comment>
<dbReference type="EC" id="1.5.1.54" evidence="12"/>
<dbReference type="Pfam" id="PF02219">
    <property type="entry name" value="MTHFR"/>
    <property type="match status" value="1"/>
</dbReference>
<dbReference type="GO" id="GO:0035999">
    <property type="term" value="P:tetrahydrofolate interconversion"/>
    <property type="evidence" value="ECO:0007669"/>
    <property type="project" value="UniProtKB-UniPathway"/>
</dbReference>
<protein>
    <recommendedName>
        <fullName evidence="12">Methylenetetrahydrofolate reductase</fullName>
        <ecNumber evidence="12">1.5.1.54</ecNumber>
    </recommendedName>
</protein>
<dbReference type="UniPathway" id="UPA00193"/>
<evidence type="ECO:0000313" key="14">
    <source>
        <dbReference type="Proteomes" id="UP000004226"/>
    </source>
</evidence>
<comment type="pathway">
    <text evidence="2 12">One-carbon metabolism; tetrahydrofolate interconversion.</text>
</comment>
<dbReference type="InterPro" id="IPR029041">
    <property type="entry name" value="FAD-linked_oxidoreductase-like"/>
</dbReference>
<evidence type="ECO:0000256" key="11">
    <source>
        <dbReference type="ARBA" id="ARBA00048628"/>
    </source>
</evidence>
<dbReference type="AlphaFoldDB" id="D0GJP4"/>
<dbReference type="eggNOG" id="COG0685">
    <property type="taxonomic scope" value="Bacteria"/>
</dbReference>
<dbReference type="NCBIfam" id="TIGR00676">
    <property type="entry name" value="fadh2"/>
    <property type="match status" value="1"/>
</dbReference>
<dbReference type="Gene3D" id="3.20.20.220">
    <property type="match status" value="1"/>
</dbReference>
<dbReference type="PANTHER" id="PTHR45754:SF3">
    <property type="entry name" value="METHYLENETETRAHYDROFOLATE REDUCTASE (NADPH)"/>
    <property type="match status" value="1"/>
</dbReference>
<proteinExistence type="inferred from homology"/>
<name>D0GJP4_9FUSO</name>
<dbReference type="EMBL" id="ADAD01000051">
    <property type="protein sequence ID" value="EEY35678.1"/>
    <property type="molecule type" value="Genomic_DNA"/>
</dbReference>
<keyword evidence="4" id="KW-0028">Amino-acid biosynthesis</keyword>
<evidence type="ECO:0000256" key="2">
    <source>
        <dbReference type="ARBA" id="ARBA00004777"/>
    </source>
</evidence>
<evidence type="ECO:0000256" key="6">
    <source>
        <dbReference type="ARBA" id="ARBA00022827"/>
    </source>
</evidence>